<dbReference type="Proteomes" id="UP000789702">
    <property type="component" value="Unassembled WGS sequence"/>
</dbReference>
<protein>
    <submittedName>
        <fullName evidence="1">4413_t:CDS:1</fullName>
    </submittedName>
</protein>
<proteinExistence type="predicted"/>
<keyword evidence="2" id="KW-1185">Reference proteome</keyword>
<accession>A0ACA9PGS1</accession>
<gene>
    <name evidence="1" type="ORF">DHETER_LOCUS11853</name>
</gene>
<organism evidence="1 2">
    <name type="scientific">Dentiscutata heterogama</name>
    <dbReference type="NCBI Taxonomy" id="1316150"/>
    <lineage>
        <taxon>Eukaryota</taxon>
        <taxon>Fungi</taxon>
        <taxon>Fungi incertae sedis</taxon>
        <taxon>Mucoromycota</taxon>
        <taxon>Glomeromycotina</taxon>
        <taxon>Glomeromycetes</taxon>
        <taxon>Diversisporales</taxon>
        <taxon>Gigasporaceae</taxon>
        <taxon>Dentiscutata</taxon>
    </lineage>
</organism>
<sequence length="107" mass="12271">LAHNITDAQEIQNDESNNNFDIIEQLRGPDCFNHEIQQYTSIKAEYFQADNSLELNNIGPVTNLHIIAHRGQLKKLLQDSLDNTNRSNSQKTHKKVLHRSDVPNKPL</sequence>
<evidence type="ECO:0000313" key="1">
    <source>
        <dbReference type="EMBL" id="CAG8702996.1"/>
    </source>
</evidence>
<evidence type="ECO:0000313" key="2">
    <source>
        <dbReference type="Proteomes" id="UP000789702"/>
    </source>
</evidence>
<comment type="caution">
    <text evidence="1">The sequence shown here is derived from an EMBL/GenBank/DDBJ whole genome shotgun (WGS) entry which is preliminary data.</text>
</comment>
<feature type="non-terminal residue" evidence="1">
    <location>
        <position position="1"/>
    </location>
</feature>
<reference evidence="1" key="1">
    <citation type="submission" date="2021-06" db="EMBL/GenBank/DDBJ databases">
        <authorList>
            <person name="Kallberg Y."/>
            <person name="Tangrot J."/>
            <person name="Rosling A."/>
        </authorList>
    </citation>
    <scope>NUCLEOTIDE SEQUENCE</scope>
    <source>
        <strain evidence="1">IL203A</strain>
    </source>
</reference>
<dbReference type="EMBL" id="CAJVPU010027270">
    <property type="protein sequence ID" value="CAG8702996.1"/>
    <property type="molecule type" value="Genomic_DNA"/>
</dbReference>
<name>A0ACA9PGS1_9GLOM</name>